<dbReference type="Gene3D" id="2.30.42.10">
    <property type="match status" value="1"/>
</dbReference>
<dbReference type="Pfam" id="PF17820">
    <property type="entry name" value="PDZ_6"/>
    <property type="match status" value="1"/>
</dbReference>
<dbReference type="SUPFAM" id="SSF50156">
    <property type="entry name" value="PDZ domain-like"/>
    <property type="match status" value="1"/>
</dbReference>
<feature type="transmembrane region" description="Helical" evidence="1">
    <location>
        <begin position="246"/>
        <end position="266"/>
    </location>
</feature>
<name>A0A917AX85_9BACI</name>
<feature type="transmembrane region" description="Helical" evidence="1">
    <location>
        <begin position="188"/>
        <end position="211"/>
    </location>
</feature>
<feature type="transmembrane region" description="Helical" evidence="1">
    <location>
        <begin position="15"/>
        <end position="36"/>
    </location>
</feature>
<keyword evidence="1" id="KW-0812">Transmembrane</keyword>
<gene>
    <name evidence="3" type="ORF">GCM10007140_34160</name>
</gene>
<feature type="domain" description="PDZ" evidence="2">
    <location>
        <begin position="281"/>
        <end position="362"/>
    </location>
</feature>
<protein>
    <recommendedName>
        <fullName evidence="2">PDZ domain-containing protein</fullName>
    </recommendedName>
</protein>
<dbReference type="InterPro" id="IPR036034">
    <property type="entry name" value="PDZ_sf"/>
</dbReference>
<reference evidence="3" key="1">
    <citation type="journal article" date="2014" name="Int. J. Syst. Evol. Microbiol.">
        <title>Complete genome sequence of Corynebacterium casei LMG S-19264T (=DSM 44701T), isolated from a smear-ripened cheese.</title>
        <authorList>
            <consortium name="US DOE Joint Genome Institute (JGI-PGF)"/>
            <person name="Walter F."/>
            <person name="Albersmeier A."/>
            <person name="Kalinowski J."/>
            <person name="Ruckert C."/>
        </authorList>
    </citation>
    <scope>NUCLEOTIDE SEQUENCE</scope>
    <source>
        <strain evidence="3">CGMCC 1.12698</strain>
    </source>
</reference>
<accession>A0A917AX85</accession>
<dbReference type="InterPro" id="IPR041489">
    <property type="entry name" value="PDZ_6"/>
</dbReference>
<feature type="transmembrane region" description="Helical" evidence="1">
    <location>
        <begin position="139"/>
        <end position="159"/>
    </location>
</feature>
<sequence>MSTWLLEIGTALGKLFVHPFVYVYVLCSILLGYIRMGRERKQLSVRVYDMWYELRTTIGIGLVLGLLFSFVTVGIGVVIPFELLLVIETLSILAALCLFVRWLSPAYTIGIAVLLVILLKEVNVGIGTINDIIAGANEFHVTGVVVLLVVLLMIEGIVLKRGANNMATPLISTSNRGKRVGEYIAKRIWMIPLFILVPGEGVQAIASWWPVIPLGEGTYSLVFVPFAIGIMQKMKSMLPHVGIQKTVTFVWMLTAVIGVLAIISYWSTLVGLLALSIAIIGREAISIVQHIQDEGKQPYFSSRPNGIVILGVLPNSAASKMKLQIGEVITKANGVAIQTEQQFYEALQKNRAFCKLEVVDINNEPRFAQTALYEGEHHELGILLVGENPEWS</sequence>
<feature type="transmembrane region" description="Helical" evidence="1">
    <location>
        <begin position="85"/>
        <end position="104"/>
    </location>
</feature>
<organism evidence="3 4">
    <name type="scientific">Priestia taiwanensis</name>
    <dbReference type="NCBI Taxonomy" id="1347902"/>
    <lineage>
        <taxon>Bacteria</taxon>
        <taxon>Bacillati</taxon>
        <taxon>Bacillota</taxon>
        <taxon>Bacilli</taxon>
        <taxon>Bacillales</taxon>
        <taxon>Bacillaceae</taxon>
        <taxon>Priestia</taxon>
    </lineage>
</organism>
<evidence type="ECO:0000259" key="2">
    <source>
        <dbReference type="SMART" id="SM00228"/>
    </source>
</evidence>
<dbReference type="Proteomes" id="UP000605259">
    <property type="component" value="Unassembled WGS sequence"/>
</dbReference>
<feature type="transmembrane region" description="Helical" evidence="1">
    <location>
        <begin position="57"/>
        <end position="79"/>
    </location>
</feature>
<proteinExistence type="predicted"/>
<reference evidence="3" key="2">
    <citation type="submission" date="2020-09" db="EMBL/GenBank/DDBJ databases">
        <authorList>
            <person name="Sun Q."/>
            <person name="Zhou Y."/>
        </authorList>
    </citation>
    <scope>NUCLEOTIDE SEQUENCE</scope>
    <source>
        <strain evidence="3">CGMCC 1.12698</strain>
    </source>
</reference>
<evidence type="ECO:0000313" key="4">
    <source>
        <dbReference type="Proteomes" id="UP000605259"/>
    </source>
</evidence>
<feature type="transmembrane region" description="Helical" evidence="1">
    <location>
        <begin position="111"/>
        <end position="133"/>
    </location>
</feature>
<dbReference type="EMBL" id="BMFK01000004">
    <property type="protein sequence ID" value="GGE81677.1"/>
    <property type="molecule type" value="Genomic_DNA"/>
</dbReference>
<dbReference type="RefSeq" id="WP_188389697.1">
    <property type="nucleotide sequence ID" value="NZ_BMFK01000004.1"/>
</dbReference>
<keyword evidence="1" id="KW-0472">Membrane</keyword>
<dbReference type="AlphaFoldDB" id="A0A917AX85"/>
<keyword evidence="1" id="KW-1133">Transmembrane helix</keyword>
<dbReference type="InterPro" id="IPR001478">
    <property type="entry name" value="PDZ"/>
</dbReference>
<evidence type="ECO:0000313" key="3">
    <source>
        <dbReference type="EMBL" id="GGE81677.1"/>
    </source>
</evidence>
<feature type="transmembrane region" description="Helical" evidence="1">
    <location>
        <begin position="217"/>
        <end position="234"/>
    </location>
</feature>
<comment type="caution">
    <text evidence="3">The sequence shown here is derived from an EMBL/GenBank/DDBJ whole genome shotgun (WGS) entry which is preliminary data.</text>
</comment>
<dbReference type="SMART" id="SM00228">
    <property type="entry name" value="PDZ"/>
    <property type="match status" value="1"/>
</dbReference>
<keyword evidence="4" id="KW-1185">Reference proteome</keyword>
<evidence type="ECO:0000256" key="1">
    <source>
        <dbReference type="SAM" id="Phobius"/>
    </source>
</evidence>